<protein>
    <submittedName>
        <fullName evidence="2">AAA-like domain-containing protein</fullName>
    </submittedName>
</protein>
<comment type="caution">
    <text evidence="2">The sequence shown here is derived from an EMBL/GenBank/DDBJ whole genome shotgun (WGS) entry which is preliminary data.</text>
</comment>
<gene>
    <name evidence="2" type="ORF">KME15_13925</name>
</gene>
<sequence length="588" mass="67020">MRAINQTLQSRESLALEEITIVDRDEDKIAAIIEISRRIVLSRRSEDFKTILFLAADPRNSAPLRLDHEAREIEEVLRLSQKRNQFQLVQQWAVTARDVQRSLLDFKPNIVHFSGHGVGQEGLALEDPNVQVKLVSSEALAKLFKLFADRGVECVLLSACYFEVQAEAIVQHIPYVIGIKQALGKQAAREFATGFYDALGAGRDIPFAYEHGRSRISLEGQAAELTPVLLKRSESSPSLSILEETRSRALRGDLVLEQPEGQVGLESVFYVDRPPIERDCYEHILQPGALIRIQAPRQMGKSSLLLRVLQRAGGRSVSINFQLVDADILTNLDQFLQWFCASVTYRLNLPDRVDHYWQGQLGSKDKCTYYFKDYLLPQLTEGLTLGLDEVDELFQYRQVAADFFGLLRFWYEEAKNKPLWKRLRLVLVHSQEVYVPLNINQSPFNVGLPIELLELTPAQVQDLWHRHRLTWTAEQQQALMQMVGGHPYLVRMALYELAKGRLTLAEFLDIAPTESGLYGEHLRRHWLNLQEGVELVAATQRVVTAQHAVELDSTAAFKLRSIGLVKFQGNGVVPRCDLYRHYFSNHLQ</sequence>
<evidence type="ECO:0000259" key="1">
    <source>
        <dbReference type="Pfam" id="PF12770"/>
    </source>
</evidence>
<name>A0A951QBN3_9CYAN</name>
<proteinExistence type="predicted"/>
<reference evidence="2" key="1">
    <citation type="submission" date="2021-05" db="EMBL/GenBank/DDBJ databases">
        <authorList>
            <person name="Pietrasiak N."/>
            <person name="Ward R."/>
            <person name="Stajich J.E."/>
            <person name="Kurbessoian T."/>
        </authorList>
    </citation>
    <scope>NUCLEOTIDE SEQUENCE</scope>
    <source>
        <strain evidence="2">UHER 2000/2452</strain>
    </source>
</reference>
<dbReference type="Pfam" id="PF12770">
    <property type="entry name" value="CHAT"/>
    <property type="match status" value="1"/>
</dbReference>
<evidence type="ECO:0000313" key="2">
    <source>
        <dbReference type="EMBL" id="MBW4659771.1"/>
    </source>
</evidence>
<dbReference type="Proteomes" id="UP000757435">
    <property type="component" value="Unassembled WGS sequence"/>
</dbReference>
<evidence type="ECO:0000313" key="3">
    <source>
        <dbReference type="Proteomes" id="UP000757435"/>
    </source>
</evidence>
<dbReference type="InterPro" id="IPR024983">
    <property type="entry name" value="CHAT_dom"/>
</dbReference>
<dbReference type="InterPro" id="IPR027417">
    <property type="entry name" value="P-loop_NTPase"/>
</dbReference>
<dbReference type="Gene3D" id="3.40.50.300">
    <property type="entry name" value="P-loop containing nucleotide triphosphate hydrolases"/>
    <property type="match status" value="1"/>
</dbReference>
<feature type="domain" description="CHAT" evidence="1">
    <location>
        <begin position="43"/>
        <end position="205"/>
    </location>
</feature>
<dbReference type="AlphaFoldDB" id="A0A951QBN3"/>
<accession>A0A951QBN3</accession>
<dbReference type="EMBL" id="JAHHHD010000014">
    <property type="protein sequence ID" value="MBW4659771.1"/>
    <property type="molecule type" value="Genomic_DNA"/>
</dbReference>
<dbReference type="SUPFAM" id="SSF52540">
    <property type="entry name" value="P-loop containing nucleoside triphosphate hydrolases"/>
    <property type="match status" value="1"/>
</dbReference>
<organism evidence="2 3">
    <name type="scientific">Drouetiella hepatica Uher 2000/2452</name>
    <dbReference type="NCBI Taxonomy" id="904376"/>
    <lineage>
        <taxon>Bacteria</taxon>
        <taxon>Bacillati</taxon>
        <taxon>Cyanobacteriota</taxon>
        <taxon>Cyanophyceae</taxon>
        <taxon>Oculatellales</taxon>
        <taxon>Oculatellaceae</taxon>
        <taxon>Drouetiella</taxon>
    </lineage>
</organism>
<dbReference type="Pfam" id="PF14516">
    <property type="entry name" value="AAA_35"/>
    <property type="match status" value="1"/>
</dbReference>
<reference evidence="2" key="2">
    <citation type="journal article" date="2022" name="Microbiol. Resour. Announc.">
        <title>Metagenome Sequencing to Explore Phylogenomics of Terrestrial Cyanobacteria.</title>
        <authorList>
            <person name="Ward R.D."/>
            <person name="Stajich J.E."/>
            <person name="Johansen J.R."/>
            <person name="Huntemann M."/>
            <person name="Clum A."/>
            <person name="Foster B."/>
            <person name="Foster B."/>
            <person name="Roux S."/>
            <person name="Palaniappan K."/>
            <person name="Varghese N."/>
            <person name="Mukherjee S."/>
            <person name="Reddy T.B.K."/>
            <person name="Daum C."/>
            <person name="Copeland A."/>
            <person name="Chen I.A."/>
            <person name="Ivanova N.N."/>
            <person name="Kyrpides N.C."/>
            <person name="Shapiro N."/>
            <person name="Eloe-Fadrosh E.A."/>
            <person name="Pietrasiak N."/>
        </authorList>
    </citation>
    <scope>NUCLEOTIDE SEQUENCE</scope>
    <source>
        <strain evidence="2">UHER 2000/2452</strain>
    </source>
</reference>